<comment type="similarity">
    <text evidence="1">Belongs to the lycopene cyclase family.</text>
</comment>
<dbReference type="RefSeq" id="WP_183623768.1">
    <property type="nucleotide sequence ID" value="NZ_JACIDX010000004.1"/>
</dbReference>
<dbReference type="Proteomes" id="UP000548867">
    <property type="component" value="Unassembled WGS sequence"/>
</dbReference>
<gene>
    <name evidence="2" type="ORF">GGR38_001266</name>
</gene>
<dbReference type="NCBIfam" id="TIGR01789">
    <property type="entry name" value="lycopene_cycl"/>
    <property type="match status" value="1"/>
</dbReference>
<proteinExistence type="inferred from homology"/>
<dbReference type="GO" id="GO:0045436">
    <property type="term" value="F:lycopene beta cyclase activity"/>
    <property type="evidence" value="ECO:0007669"/>
    <property type="project" value="InterPro"/>
</dbReference>
<sequence>MAGNDTDIAILGGGLAGGLVALALAARRPDLRILLVEREEKLGGQHLWSFFLSDIPVASRWLLKPLVVGKWNSHSVRFSGNRRHLGNPYRTISSARFDAALREALPAGSILTGATVTAFDRRGFTLADGRQFRAGAVIDARGAAAFPGLRGGWQKFVGQMVRTGAPHGLTSPIIMDGNRAQFDGFRFVYVLPFSEDTVFIEDTYYSDTPDIDAPALRERIAAYARSRSWTIAEVLDEEQGVLPVVADGEPHALIEGMHGAARIGVAAGLFHPLTGYSLPTAVRVAMMIADLPDMSGEAIAGAVENYARAHWRSGRFYRLLARMLFGAARPDKRYRVFARFYRLNDRLIERFYAGQSTRADRLRLLIGRPPVPLIAALACLAGRGRVLADLGAPRRLLHDTTIPAFAGETEET</sequence>
<dbReference type="EMBL" id="JACIDX010000004">
    <property type="protein sequence ID" value="MBB3954339.1"/>
    <property type="molecule type" value="Genomic_DNA"/>
</dbReference>
<comment type="caution">
    <text evidence="2">The sequence shown here is derived from an EMBL/GenBank/DDBJ whole genome shotgun (WGS) entry which is preliminary data.</text>
</comment>
<accession>A0A7W6G556</accession>
<protein>
    <submittedName>
        <fullName evidence="2">Lycopene beta-cyclase</fullName>
        <ecNumber evidence="2">5.5.1.19</ecNumber>
    </submittedName>
</protein>
<dbReference type="EC" id="5.5.1.19" evidence="2"/>
<evidence type="ECO:0000313" key="2">
    <source>
        <dbReference type="EMBL" id="MBB3954339.1"/>
    </source>
</evidence>
<dbReference type="Pfam" id="PF05834">
    <property type="entry name" value="Lycopene_cycl"/>
    <property type="match status" value="1"/>
</dbReference>
<organism evidence="2 3">
    <name type="scientific">Novosphingobium sediminicola</name>
    <dbReference type="NCBI Taxonomy" id="563162"/>
    <lineage>
        <taxon>Bacteria</taxon>
        <taxon>Pseudomonadati</taxon>
        <taxon>Pseudomonadota</taxon>
        <taxon>Alphaproteobacteria</taxon>
        <taxon>Sphingomonadales</taxon>
        <taxon>Sphingomonadaceae</taxon>
        <taxon>Novosphingobium</taxon>
    </lineage>
</organism>
<name>A0A7W6G556_9SPHN</name>
<evidence type="ECO:0000313" key="3">
    <source>
        <dbReference type="Proteomes" id="UP000548867"/>
    </source>
</evidence>
<dbReference type="SUPFAM" id="SSF51905">
    <property type="entry name" value="FAD/NAD(P)-binding domain"/>
    <property type="match status" value="1"/>
</dbReference>
<evidence type="ECO:0000256" key="1">
    <source>
        <dbReference type="ARBA" id="ARBA00006599"/>
    </source>
</evidence>
<keyword evidence="2" id="KW-0413">Isomerase</keyword>
<dbReference type="InterPro" id="IPR036188">
    <property type="entry name" value="FAD/NAD-bd_sf"/>
</dbReference>
<dbReference type="Gene3D" id="3.50.50.60">
    <property type="entry name" value="FAD/NAD(P)-binding domain"/>
    <property type="match status" value="1"/>
</dbReference>
<dbReference type="GO" id="GO:0016705">
    <property type="term" value="F:oxidoreductase activity, acting on paired donors, with incorporation or reduction of molecular oxygen"/>
    <property type="evidence" value="ECO:0007669"/>
    <property type="project" value="InterPro"/>
</dbReference>
<dbReference type="InterPro" id="IPR010108">
    <property type="entry name" value="Lycopene_cyclase_b/e"/>
</dbReference>
<reference evidence="2 3" key="1">
    <citation type="submission" date="2020-08" db="EMBL/GenBank/DDBJ databases">
        <title>Genomic Encyclopedia of Type Strains, Phase IV (KMG-IV): sequencing the most valuable type-strain genomes for metagenomic binning, comparative biology and taxonomic classification.</title>
        <authorList>
            <person name="Goeker M."/>
        </authorList>
    </citation>
    <scope>NUCLEOTIDE SEQUENCE [LARGE SCALE GENOMIC DNA]</scope>
    <source>
        <strain evidence="2 3">DSM 27057</strain>
    </source>
</reference>
<keyword evidence="3" id="KW-1185">Reference proteome</keyword>
<dbReference type="NCBIfam" id="TIGR01790">
    <property type="entry name" value="carotene-cycl"/>
    <property type="match status" value="1"/>
</dbReference>
<dbReference type="InterPro" id="IPR008461">
    <property type="entry name" value="CrtY"/>
</dbReference>
<dbReference type="GO" id="GO:0016117">
    <property type="term" value="P:carotenoid biosynthetic process"/>
    <property type="evidence" value="ECO:0007669"/>
    <property type="project" value="InterPro"/>
</dbReference>
<dbReference type="AlphaFoldDB" id="A0A7W6G556"/>